<dbReference type="InterPro" id="IPR036390">
    <property type="entry name" value="WH_DNA-bd_sf"/>
</dbReference>
<evidence type="ECO:0000256" key="1">
    <source>
        <dbReference type="ARBA" id="ARBA00005384"/>
    </source>
</evidence>
<dbReference type="InterPro" id="IPR004839">
    <property type="entry name" value="Aminotransferase_I/II_large"/>
</dbReference>
<dbReference type="PANTHER" id="PTHR46577:SF1">
    <property type="entry name" value="HTH-TYPE TRANSCRIPTIONAL REGULATORY PROTEIN GABR"/>
    <property type="match status" value="1"/>
</dbReference>
<accession>A0ABQ5QG04</accession>
<dbReference type="SMART" id="SM00345">
    <property type="entry name" value="HTH_GNTR"/>
    <property type="match status" value="1"/>
</dbReference>
<comment type="caution">
    <text evidence="7">The sequence shown here is derived from an EMBL/GenBank/DDBJ whole genome shotgun (WGS) entry which is preliminary data.</text>
</comment>
<dbReference type="Pfam" id="PF00155">
    <property type="entry name" value="Aminotran_1_2"/>
    <property type="match status" value="1"/>
</dbReference>
<dbReference type="Gene3D" id="1.10.10.10">
    <property type="entry name" value="Winged helix-like DNA-binding domain superfamily/Winged helix DNA-binding domain"/>
    <property type="match status" value="1"/>
</dbReference>
<protein>
    <submittedName>
        <fullName evidence="7">GntR family transcriptional regulator</fullName>
    </submittedName>
</protein>
<dbReference type="PANTHER" id="PTHR46577">
    <property type="entry name" value="HTH-TYPE TRANSCRIPTIONAL REGULATORY PROTEIN GABR"/>
    <property type="match status" value="1"/>
</dbReference>
<dbReference type="InterPro" id="IPR000524">
    <property type="entry name" value="Tscrpt_reg_HTH_GntR"/>
</dbReference>
<comment type="similarity">
    <text evidence="1">In the C-terminal section; belongs to the class-I pyridoxal-phosphate-dependent aminotransferase family.</text>
</comment>
<dbReference type="InterPro" id="IPR036388">
    <property type="entry name" value="WH-like_DNA-bd_sf"/>
</dbReference>
<evidence type="ECO:0000313" key="7">
    <source>
        <dbReference type="EMBL" id="GLH73456.1"/>
    </source>
</evidence>
<dbReference type="PROSITE" id="PS50949">
    <property type="entry name" value="HTH_GNTR"/>
    <property type="match status" value="1"/>
</dbReference>
<sequence>MRARDLLLTLDDSPELSLGQRIVNALHRAILEGRLTPGTALPGSRVLADRLGVHRQTVVSALQDLEAQGWLVTLPNRGTFVAEELPSQAKRSRVAEPTQGSTSVGFDLPSLLQPVSTHPSGALLLADGAADPRLAPAVELSRGYQRAMLRHGSKLLQDRDPLGTPLLRETLAAWISERHGIRVEPERILITRGSRGALNLVAHSLFRPNDLAAVENPGNRGAWDIFQRDARLGLRPVPIDQEGMDPIALEELLTRERIRLLFLMARRQFPTGASLSRKRGAAILSLAQKYRLAVVEDDYDGEFTYTDQRPEPLLAQDTTGQVLHIGSLSRLLAPGLRLGYMVFPAALSPILARVRRNLDEHGDPVLEWALADLIRDGELARHLRKTRKIYMSRRDHLVALLRDRLGDHLDVDVPEGGMGLWIHVRPGIDPDAWIRSARAHGLVLNSPSHFFLGTPEPAFRMGFAQANEGELQDAVERLARALTAIQGS</sequence>
<evidence type="ECO:0000313" key="8">
    <source>
        <dbReference type="Proteomes" id="UP001165069"/>
    </source>
</evidence>
<dbReference type="SUPFAM" id="SSF46785">
    <property type="entry name" value="Winged helix' DNA-binding domain"/>
    <property type="match status" value="1"/>
</dbReference>
<dbReference type="PRINTS" id="PR00035">
    <property type="entry name" value="HTHGNTR"/>
</dbReference>
<dbReference type="CDD" id="cd07377">
    <property type="entry name" value="WHTH_GntR"/>
    <property type="match status" value="1"/>
</dbReference>
<keyword evidence="3" id="KW-0805">Transcription regulation</keyword>
<dbReference type="SUPFAM" id="SSF53383">
    <property type="entry name" value="PLP-dependent transferases"/>
    <property type="match status" value="1"/>
</dbReference>
<dbReference type="InterPro" id="IPR015421">
    <property type="entry name" value="PyrdxlP-dep_Trfase_major"/>
</dbReference>
<evidence type="ECO:0000256" key="5">
    <source>
        <dbReference type="ARBA" id="ARBA00023163"/>
    </source>
</evidence>
<name>A0ABQ5QG04_9BACT</name>
<evidence type="ECO:0000256" key="2">
    <source>
        <dbReference type="ARBA" id="ARBA00022898"/>
    </source>
</evidence>
<keyword evidence="5" id="KW-0804">Transcription</keyword>
<dbReference type="Gene3D" id="3.40.640.10">
    <property type="entry name" value="Type I PLP-dependent aspartate aminotransferase-like (Major domain)"/>
    <property type="match status" value="1"/>
</dbReference>
<gene>
    <name evidence="7" type="ORF">GETHLI_19580</name>
</gene>
<dbReference type="Proteomes" id="UP001165069">
    <property type="component" value="Unassembled WGS sequence"/>
</dbReference>
<keyword evidence="2" id="KW-0663">Pyridoxal phosphate</keyword>
<dbReference type="CDD" id="cd00609">
    <property type="entry name" value="AAT_like"/>
    <property type="match status" value="1"/>
</dbReference>
<evidence type="ECO:0000256" key="4">
    <source>
        <dbReference type="ARBA" id="ARBA00023125"/>
    </source>
</evidence>
<keyword evidence="8" id="KW-1185">Reference proteome</keyword>
<proteinExistence type="inferred from homology"/>
<evidence type="ECO:0000256" key="3">
    <source>
        <dbReference type="ARBA" id="ARBA00023015"/>
    </source>
</evidence>
<keyword evidence="4" id="KW-0238">DNA-binding</keyword>
<organism evidence="7 8">
    <name type="scientific">Geothrix limicola</name>
    <dbReference type="NCBI Taxonomy" id="2927978"/>
    <lineage>
        <taxon>Bacteria</taxon>
        <taxon>Pseudomonadati</taxon>
        <taxon>Acidobacteriota</taxon>
        <taxon>Holophagae</taxon>
        <taxon>Holophagales</taxon>
        <taxon>Holophagaceae</taxon>
        <taxon>Geothrix</taxon>
    </lineage>
</organism>
<dbReference type="Pfam" id="PF00392">
    <property type="entry name" value="GntR"/>
    <property type="match status" value="1"/>
</dbReference>
<reference evidence="7 8" key="1">
    <citation type="journal article" date="2023" name="Antonie Van Leeuwenhoek">
        <title>Mesoterricola silvestris gen. nov., sp. nov., Mesoterricola sediminis sp. nov., Geothrix oryzae sp. nov., Geothrix edaphica sp. nov., Geothrix rubra sp. nov., and Geothrix limicola sp. nov., six novel members of Acidobacteriota isolated from soils.</title>
        <authorList>
            <person name="Itoh H."/>
            <person name="Sugisawa Y."/>
            <person name="Mise K."/>
            <person name="Xu Z."/>
            <person name="Kuniyasu M."/>
            <person name="Ushijima N."/>
            <person name="Kawano K."/>
            <person name="Kobayashi E."/>
            <person name="Shiratori Y."/>
            <person name="Masuda Y."/>
            <person name="Senoo K."/>
        </authorList>
    </citation>
    <scope>NUCLEOTIDE SEQUENCE [LARGE SCALE GENOMIC DNA]</scope>
    <source>
        <strain evidence="7 8">Red804</strain>
    </source>
</reference>
<dbReference type="EMBL" id="BSDE01000003">
    <property type="protein sequence ID" value="GLH73456.1"/>
    <property type="molecule type" value="Genomic_DNA"/>
</dbReference>
<dbReference type="InterPro" id="IPR051446">
    <property type="entry name" value="HTH_trans_reg/aminotransferase"/>
</dbReference>
<dbReference type="InterPro" id="IPR015424">
    <property type="entry name" value="PyrdxlP-dep_Trfase"/>
</dbReference>
<evidence type="ECO:0000259" key="6">
    <source>
        <dbReference type="PROSITE" id="PS50949"/>
    </source>
</evidence>
<feature type="domain" description="HTH gntR-type" evidence="6">
    <location>
        <begin position="16"/>
        <end position="84"/>
    </location>
</feature>